<reference evidence="2 3" key="2">
    <citation type="journal article" date="2010" name="J Osaka Dent Univ">
        <title>Isolation and identification of Rothia mucilaginosa from persistent apical periodontitis lesions.</title>
        <authorList>
            <person name="Yamane K."/>
            <person name="Yoshida M."/>
            <person name="Fujihira T."/>
            <person name="Baba T."/>
            <person name="Tsuji N."/>
            <person name="Hayashi H."/>
            <person name="Sugimori C."/>
            <person name="Yamanaka T."/>
            <person name="Mashimo C."/>
            <person name="Nambu T."/>
            <person name="Kawai H."/>
            <person name="Fukushima H."/>
        </authorList>
    </citation>
    <scope>NUCLEOTIDE SEQUENCE [LARGE SCALE GENOMIC DNA]</scope>
    <source>
        <strain evidence="2 3">DY-18</strain>
    </source>
</reference>
<evidence type="ECO:0000313" key="2">
    <source>
        <dbReference type="EMBL" id="BAI63849.1"/>
    </source>
</evidence>
<evidence type="ECO:0000256" key="1">
    <source>
        <dbReference type="SAM" id="MobiDB-lite"/>
    </source>
</evidence>
<keyword evidence="3" id="KW-1185">Reference proteome</keyword>
<feature type="compositionally biased region" description="Low complexity" evidence="1">
    <location>
        <begin position="332"/>
        <end position="344"/>
    </location>
</feature>
<name>D2NQC3_ROTMD</name>
<organism evidence="2 3">
    <name type="scientific">Rothia mucilaginosa (strain DY-18)</name>
    <name type="common">Stomatococcus mucilaginosus</name>
    <dbReference type="NCBI Taxonomy" id="680646"/>
    <lineage>
        <taxon>Bacteria</taxon>
        <taxon>Bacillati</taxon>
        <taxon>Actinomycetota</taxon>
        <taxon>Actinomycetes</taxon>
        <taxon>Micrococcales</taxon>
        <taxon>Micrococcaceae</taxon>
        <taxon>Rothia</taxon>
    </lineage>
</organism>
<feature type="compositionally biased region" description="Basic residues" evidence="1">
    <location>
        <begin position="318"/>
        <end position="328"/>
    </location>
</feature>
<dbReference type="KEGG" id="rmu:RMDY18_00170"/>
<reference evidence="2 3" key="3">
    <citation type="journal article" date="2010" name="Sequencing">
        <title>Complete Genome Sequence of Rothia mucilaginosa DY-18: A Clinical Isolate with Dense Meshwork-Like Structures from a Persistent Apical Periodontitis Lesion.</title>
        <authorList>
            <person name="Yamane K."/>
            <person name="Nambu T."/>
            <person name="Yamanaka T."/>
            <person name="Mashimo C."/>
            <person name="Sugimori C."/>
            <person name="Leung K.-P."/>
            <person name="Fukushima H."/>
        </authorList>
    </citation>
    <scope>NUCLEOTIDE SEQUENCE [LARGE SCALE GENOMIC DNA]</scope>
    <source>
        <strain evidence="2 3">DY-18</strain>
    </source>
</reference>
<dbReference type="Proteomes" id="UP000001883">
    <property type="component" value="Chromosome"/>
</dbReference>
<reference evidence="3" key="1">
    <citation type="submission" date="2009-07" db="EMBL/GenBank/DDBJ databases">
        <title>Complete genome sequence of Rothia mucilaginosa DJ.</title>
        <authorList>
            <person name="Yamane K."/>
            <person name="Nambu T."/>
            <person name="Mashimo C."/>
            <person name="Sugimori C."/>
            <person name="Yamanaka T."/>
            <person name="Leung K."/>
            <person name="Fukushima H."/>
        </authorList>
    </citation>
    <scope>NUCLEOTIDE SEQUENCE [LARGE SCALE GENOMIC DNA]</scope>
    <source>
        <strain evidence="3">DY-18</strain>
    </source>
</reference>
<feature type="compositionally biased region" description="Basic residues" evidence="1">
    <location>
        <begin position="353"/>
        <end position="364"/>
    </location>
</feature>
<dbReference type="AlphaFoldDB" id="D2NQC3"/>
<proteinExistence type="predicted"/>
<dbReference type="HOGENOM" id="CLU_760504_0_0_11"/>
<feature type="region of interest" description="Disordered" evidence="1">
    <location>
        <begin position="318"/>
        <end position="364"/>
    </location>
</feature>
<sequence>MENLKYQGVCNYKKFRCYAPTKSARKNQPSGHFHVSSPLRGEEAAGANLVRLSLRLLNLLGGELHAGVQAELLSGLQSNHLAAVNNFLTRRASRTNQRSLDGHRHHVKDDLRLSNSLLRVGQLLALLTARHANRGHVHQNRRSQVAHLRCPGVLVTLSQRATGLLVAGNNHALREARIKERASHSRSHTARTAQQERQRRIHIMRTQQGSHRNHIRVVRLQEAVSVHNRVHCANNRSRVVHIVHQRDNSLLKRHRHRAATNTQSTHAGDSTLNIGSGHRLVQVIQTVLLVQVIVELNTVIRRATRQRNADRRIAVQRRASHLKPRRQRRECSGSASSPCCGSPSQRPQSGCRRYPRWGRSRCRR</sequence>
<accession>D2NQC3</accession>
<dbReference type="EMBL" id="AP011540">
    <property type="protein sequence ID" value="BAI63849.1"/>
    <property type="molecule type" value="Genomic_DNA"/>
</dbReference>
<protein>
    <submittedName>
        <fullName evidence="2">Uncharacterized protein</fullName>
    </submittedName>
</protein>
<evidence type="ECO:0000313" key="3">
    <source>
        <dbReference type="Proteomes" id="UP000001883"/>
    </source>
</evidence>
<feature type="region of interest" description="Disordered" evidence="1">
    <location>
        <begin position="179"/>
        <end position="198"/>
    </location>
</feature>
<gene>
    <name evidence="2" type="ordered locus">RMDY18_00170</name>
</gene>